<dbReference type="PROSITE" id="PS00101">
    <property type="entry name" value="HEXAPEP_TRANSFERASES"/>
    <property type="match status" value="1"/>
</dbReference>
<evidence type="ECO:0000256" key="1">
    <source>
        <dbReference type="ARBA" id="ARBA00022679"/>
    </source>
</evidence>
<dbReference type="Gene3D" id="2.160.10.10">
    <property type="entry name" value="Hexapeptide repeat proteins"/>
    <property type="match status" value="1"/>
</dbReference>
<dbReference type="PANTHER" id="PTHR43300:SF4">
    <property type="entry name" value="ACYL-[ACYL-CARRIER-PROTEIN]--UDP-N-ACETYLGLUCOSAMINE O-ACYLTRANSFERASE"/>
    <property type="match status" value="1"/>
</dbReference>
<dbReference type="PANTHER" id="PTHR43300">
    <property type="entry name" value="ACETYLTRANSFERASE"/>
    <property type="match status" value="1"/>
</dbReference>
<dbReference type="SUPFAM" id="SSF51161">
    <property type="entry name" value="Trimeric LpxA-like enzymes"/>
    <property type="match status" value="1"/>
</dbReference>
<dbReference type="AlphaFoldDB" id="A0A1I0NXU2"/>
<dbReference type="GO" id="GO:0016746">
    <property type="term" value="F:acyltransferase activity"/>
    <property type="evidence" value="ECO:0007669"/>
    <property type="project" value="UniProtKB-KW"/>
</dbReference>
<reference evidence="2 3" key="1">
    <citation type="submission" date="2016-10" db="EMBL/GenBank/DDBJ databases">
        <authorList>
            <person name="de Groot N.N."/>
        </authorList>
    </citation>
    <scope>NUCLEOTIDE SEQUENCE [LARGE SCALE GENOMIC DNA]</scope>
    <source>
        <strain evidence="2 3">OGL-20</strain>
    </source>
</reference>
<dbReference type="Pfam" id="PF00132">
    <property type="entry name" value="Hexapep"/>
    <property type="match status" value="3"/>
</dbReference>
<evidence type="ECO:0000313" key="3">
    <source>
        <dbReference type="Proteomes" id="UP000182125"/>
    </source>
</evidence>
<dbReference type="InterPro" id="IPR011004">
    <property type="entry name" value="Trimer_LpxA-like_sf"/>
</dbReference>
<dbReference type="InterPro" id="IPR050179">
    <property type="entry name" value="Trans_hexapeptide_repeat"/>
</dbReference>
<name>A0A1I0NXU2_9EURY</name>
<protein>
    <submittedName>
        <fullName evidence="2">Acyl-[acyl carrier protein]--UDP-N-acetylglucosamine O-acyltransferase</fullName>
    </submittedName>
</protein>
<dbReference type="EMBL" id="FOIW01000002">
    <property type="protein sequence ID" value="SEW06637.1"/>
    <property type="molecule type" value="Genomic_DNA"/>
</dbReference>
<keyword evidence="2" id="KW-0012">Acyltransferase</keyword>
<dbReference type="Proteomes" id="UP000182125">
    <property type="component" value="Unassembled WGS sequence"/>
</dbReference>
<sequence>MIRVPEGSKKYFVHPLAVVEEGAEIGEGTRIWHFAHVRKGAKIGKNCNLGKDVYIDVDVQIGNNVKIQNGVSVYHGVKVEDDVFLGPHMTFTNDLYPRAFNQDWKVVPTLVKKGASIGAHATIVCGVTIGEYAMVGAGAVVTKDVPPFGLVYGNPARLKGFVCYCGRKLEEKICEEEEHVIFRCSHCGREVKIRKEDYERYLKEKEL</sequence>
<dbReference type="InterPro" id="IPR001451">
    <property type="entry name" value="Hexapep"/>
</dbReference>
<evidence type="ECO:0000313" key="2">
    <source>
        <dbReference type="EMBL" id="SEW06637.1"/>
    </source>
</evidence>
<dbReference type="InterPro" id="IPR018357">
    <property type="entry name" value="Hexapep_transf_CS"/>
</dbReference>
<gene>
    <name evidence="2" type="ORF">SAMN05216170_1354</name>
</gene>
<proteinExistence type="predicted"/>
<dbReference type="CDD" id="cd03358">
    <property type="entry name" value="LbH_WxcM_N_like"/>
    <property type="match status" value="1"/>
</dbReference>
<organism evidence="2 3">
    <name type="scientific">Thermococcus thioreducens</name>
    <dbReference type="NCBI Taxonomy" id="277988"/>
    <lineage>
        <taxon>Archaea</taxon>
        <taxon>Methanobacteriati</taxon>
        <taxon>Methanobacteriota</taxon>
        <taxon>Thermococci</taxon>
        <taxon>Thermococcales</taxon>
        <taxon>Thermococcaceae</taxon>
        <taxon>Thermococcus</taxon>
    </lineage>
</organism>
<accession>A0A1I0NXU2</accession>
<keyword evidence="1 2" id="KW-0808">Transferase</keyword>